<feature type="compositionally biased region" description="Low complexity" evidence="1">
    <location>
        <begin position="1016"/>
        <end position="1025"/>
    </location>
</feature>
<feature type="transmembrane region" description="Helical" evidence="2">
    <location>
        <begin position="869"/>
        <end position="887"/>
    </location>
</feature>
<dbReference type="PANTHER" id="PTHR32063:SF73">
    <property type="entry name" value="RND SUPERFAMILY EFFLUX PUMP PERMEASE COMPONENT 1"/>
    <property type="match status" value="1"/>
</dbReference>
<dbReference type="Gene3D" id="1.20.1640.10">
    <property type="entry name" value="Multidrug efflux transporter AcrB transmembrane domain"/>
    <property type="match status" value="2"/>
</dbReference>
<gene>
    <name evidence="3" type="ORF">QFW77_00535</name>
</gene>
<keyword evidence="2" id="KW-0812">Transmembrane</keyword>
<keyword evidence="4" id="KW-1185">Reference proteome</keyword>
<evidence type="ECO:0000256" key="2">
    <source>
        <dbReference type="SAM" id="Phobius"/>
    </source>
</evidence>
<dbReference type="PRINTS" id="PR00702">
    <property type="entry name" value="ACRIFLAVINRP"/>
</dbReference>
<dbReference type="SUPFAM" id="SSF82866">
    <property type="entry name" value="Multidrug efflux transporter AcrB transmembrane domain"/>
    <property type="match status" value="2"/>
</dbReference>
<evidence type="ECO:0000313" key="4">
    <source>
        <dbReference type="Proteomes" id="UP001156940"/>
    </source>
</evidence>
<name>A0ABT6J4K3_9GAMM</name>
<feature type="transmembrane region" description="Helical" evidence="2">
    <location>
        <begin position="455"/>
        <end position="481"/>
    </location>
</feature>
<feature type="transmembrane region" description="Helical" evidence="2">
    <location>
        <begin position="383"/>
        <end position="408"/>
    </location>
</feature>
<proteinExistence type="predicted"/>
<feature type="transmembrane region" description="Helical" evidence="2">
    <location>
        <begin position="357"/>
        <end position="377"/>
    </location>
</feature>
<organism evidence="3 4">
    <name type="scientific">Luteimonas endophytica</name>
    <dbReference type="NCBI Taxonomy" id="3042023"/>
    <lineage>
        <taxon>Bacteria</taxon>
        <taxon>Pseudomonadati</taxon>
        <taxon>Pseudomonadota</taxon>
        <taxon>Gammaproteobacteria</taxon>
        <taxon>Lysobacterales</taxon>
        <taxon>Lysobacteraceae</taxon>
        <taxon>Luteimonas</taxon>
    </lineage>
</organism>
<dbReference type="Gene3D" id="3.30.2090.10">
    <property type="entry name" value="Multidrug efflux transporter AcrB TolC docking domain, DN and DC subdomains"/>
    <property type="match status" value="2"/>
</dbReference>
<reference evidence="3 4" key="1">
    <citation type="submission" date="2023-04" db="EMBL/GenBank/DDBJ databases">
        <title>Luteimonas endophyticus RD2P54.</title>
        <authorList>
            <person name="Sun J.-Q."/>
        </authorList>
    </citation>
    <scope>NUCLEOTIDE SEQUENCE [LARGE SCALE GENOMIC DNA]</scope>
    <source>
        <strain evidence="3 4">RD2P54</strain>
    </source>
</reference>
<feature type="transmembrane region" description="Helical" evidence="2">
    <location>
        <begin position="843"/>
        <end position="862"/>
    </location>
</feature>
<accession>A0ABT6J4K3</accession>
<keyword evidence="2" id="KW-0472">Membrane</keyword>
<dbReference type="Pfam" id="PF00873">
    <property type="entry name" value="ACR_tran"/>
    <property type="match status" value="1"/>
</dbReference>
<dbReference type="SUPFAM" id="SSF82693">
    <property type="entry name" value="Multidrug efflux transporter AcrB pore domain, PN1, PN2, PC1 and PC2 subdomains"/>
    <property type="match status" value="2"/>
</dbReference>
<evidence type="ECO:0000256" key="1">
    <source>
        <dbReference type="SAM" id="MobiDB-lite"/>
    </source>
</evidence>
<evidence type="ECO:0000313" key="3">
    <source>
        <dbReference type="EMBL" id="MDH5821482.1"/>
    </source>
</evidence>
<feature type="transmembrane region" description="Helical" evidence="2">
    <location>
        <begin position="893"/>
        <end position="916"/>
    </location>
</feature>
<sequence length="1034" mass="113074">MSIAELSLKRPVTTVMLFVSLCVVGLIASFRLPLEALPDVSAPFLFVQLPYEGSSPEEVERNVLRPVEEALATMSGIKRMRANANADGAFVFIEFSDWDRDISVTASDARERIDAIRDELPDDFRRYFVRKFSTSDEPVLRVRLAGDTDLTGAYDLIDRQLKRRVERVPGVARVEISGAPPNEVEIAIDPDRLSAHGLELNALAERLQATNFSVSAGLIEDGGRRLRVQPVGEIEDLEQLRELSLNERGLRLGDVADVRLRPARMDYGRRLDGRSAVGLDIFKERDANLVEVSKAALREIDAAREGPGLGGIEIKIIQNLGDEVTGSLLELAEAGAIGLLLSIAVLFFFLRHWPSTLMVTLAIPICFIMTLGFMHFFGVTLNVLTLMGLLLAVGMLVDNAVVVVESIYQERERYPDRPWYASIVGTRHVAIALSAGTVCHCIVFLPNLLGETNNVSIFMAQIAITISVSLLASWLVAVSLIPMLSSRMKTPPAVSRPDGLIPRMQARYARLLRWTLENRGWSVVGILLIVAVSVVPMTRTKFDMFGGGSSGELQVYYQWKGSYTKAQMSEEVARVEDFLDARRDEYRITQIYSWYSEQGGAGTMLTFADGVKDTGPLGEAISEALPKSARAVIGIEDGNQGGGGGGMGQNVQVQLVGDSAQQLRELGDDIVPILERRPELRDVRLDIGDRNDELTVRVDRERAAAFGFNAEQVASFVGLALRGSQLREFRRGESEVPVWARFEGAESYGAEDIATFMIRTPDGRSVPLLAMVDIAVIGAANQISRTDRQTTLTVEANLEGETTMPDARTALEATLDTIAFPPGYGYSFSGSGFEDDQQAMQQMLFNLVLALVMIYVVMAAVFESLLFPAAIMSCVLFSIFGVFWLFWLSGTSFTIMAFIGILVLMGVVVNNGIVMVEHINNLRRRGMSRTDALVEGSRERLRPILMTMGTAILAMIPISLSDTVVLGGLAYSPMARAVAGGLAFSTVVSLLFLPTIYAILDDLSNGTSRLLRRARGAPGQGAARAPESDGLPAR</sequence>
<feature type="transmembrane region" description="Helical" evidence="2">
    <location>
        <begin position="977"/>
        <end position="1000"/>
    </location>
</feature>
<feature type="transmembrane region" description="Helical" evidence="2">
    <location>
        <begin position="429"/>
        <end position="449"/>
    </location>
</feature>
<protein>
    <submittedName>
        <fullName evidence="3">Efflux RND transporter permease subunit</fullName>
    </submittedName>
</protein>
<feature type="region of interest" description="Disordered" evidence="1">
    <location>
        <begin position="1014"/>
        <end position="1034"/>
    </location>
</feature>
<dbReference type="SUPFAM" id="SSF82714">
    <property type="entry name" value="Multidrug efflux transporter AcrB TolC docking domain, DN and DC subdomains"/>
    <property type="match status" value="2"/>
</dbReference>
<dbReference type="PANTHER" id="PTHR32063">
    <property type="match status" value="1"/>
</dbReference>
<feature type="transmembrane region" description="Helical" evidence="2">
    <location>
        <begin position="520"/>
        <end position="537"/>
    </location>
</feature>
<feature type="transmembrane region" description="Helical" evidence="2">
    <location>
        <begin position="12"/>
        <end position="32"/>
    </location>
</feature>
<feature type="transmembrane region" description="Helical" evidence="2">
    <location>
        <begin position="331"/>
        <end position="350"/>
    </location>
</feature>
<dbReference type="InterPro" id="IPR001036">
    <property type="entry name" value="Acrflvin-R"/>
</dbReference>
<dbReference type="InterPro" id="IPR027463">
    <property type="entry name" value="AcrB_DN_DC_subdom"/>
</dbReference>
<dbReference type="EMBL" id="JARXRM010000008">
    <property type="protein sequence ID" value="MDH5821482.1"/>
    <property type="molecule type" value="Genomic_DNA"/>
</dbReference>
<dbReference type="Gene3D" id="3.30.70.1320">
    <property type="entry name" value="Multidrug efflux transporter AcrB pore domain like"/>
    <property type="match status" value="1"/>
</dbReference>
<dbReference type="Gene3D" id="3.30.70.1440">
    <property type="entry name" value="Multidrug efflux transporter AcrB pore domain"/>
    <property type="match status" value="1"/>
</dbReference>
<dbReference type="Gene3D" id="3.30.70.1430">
    <property type="entry name" value="Multidrug efflux transporter AcrB pore domain"/>
    <property type="match status" value="2"/>
</dbReference>
<dbReference type="RefSeq" id="WP_280572183.1">
    <property type="nucleotide sequence ID" value="NZ_JARXRM010000008.1"/>
</dbReference>
<keyword evidence="2" id="KW-1133">Transmembrane helix</keyword>
<feature type="transmembrane region" description="Helical" evidence="2">
    <location>
        <begin position="944"/>
        <end position="971"/>
    </location>
</feature>
<dbReference type="Proteomes" id="UP001156940">
    <property type="component" value="Unassembled WGS sequence"/>
</dbReference>
<comment type="caution">
    <text evidence="3">The sequence shown here is derived from an EMBL/GenBank/DDBJ whole genome shotgun (WGS) entry which is preliminary data.</text>
</comment>